<organism evidence="2 3">
    <name type="scientific">Bacillus sonorensis</name>
    <dbReference type="NCBI Taxonomy" id="119858"/>
    <lineage>
        <taxon>Bacteria</taxon>
        <taxon>Bacillati</taxon>
        <taxon>Bacillota</taxon>
        <taxon>Bacilli</taxon>
        <taxon>Bacillales</taxon>
        <taxon>Bacillaceae</taxon>
        <taxon>Bacillus</taxon>
    </lineage>
</organism>
<dbReference type="PROSITE" id="PS51257">
    <property type="entry name" value="PROKAR_LIPOPROTEIN"/>
    <property type="match status" value="1"/>
</dbReference>
<feature type="signal peptide" evidence="1">
    <location>
        <begin position="1"/>
        <end position="23"/>
    </location>
</feature>
<proteinExistence type="predicted"/>
<dbReference type="PANTHER" id="PTHR36433">
    <property type="entry name" value="HYPOTHETICAL CYTOSOLIC PROTEIN"/>
    <property type="match status" value="1"/>
</dbReference>
<evidence type="ECO:0008006" key="4">
    <source>
        <dbReference type="Google" id="ProtNLM"/>
    </source>
</evidence>
<dbReference type="RefSeq" id="WP_006637273.1">
    <property type="nucleotide sequence ID" value="NZ_BORD01000007.1"/>
</dbReference>
<evidence type="ECO:0000313" key="2">
    <source>
        <dbReference type="EMBL" id="ASB87386.1"/>
    </source>
</evidence>
<accession>A0ABM6LDN3</accession>
<dbReference type="GeneID" id="92851776"/>
<evidence type="ECO:0000256" key="1">
    <source>
        <dbReference type="SAM" id="SignalP"/>
    </source>
</evidence>
<dbReference type="EMBL" id="CP021920">
    <property type="protein sequence ID" value="ASB87386.1"/>
    <property type="molecule type" value="Genomic_DNA"/>
</dbReference>
<dbReference type="SUPFAM" id="SSF159121">
    <property type="entry name" value="BC4932-like"/>
    <property type="match status" value="1"/>
</dbReference>
<keyword evidence="1" id="KW-0732">Signal</keyword>
<dbReference type="Gene3D" id="2.40.50.480">
    <property type="match status" value="1"/>
</dbReference>
<name>A0ABM6LDN3_9BACI</name>
<dbReference type="InterPro" id="IPR006542">
    <property type="entry name" value="DUF1093"/>
</dbReference>
<dbReference type="PANTHER" id="PTHR36433:SF2">
    <property type="entry name" value="YXEA FAMILY PROTEIN"/>
    <property type="match status" value="1"/>
</dbReference>
<keyword evidence="3" id="KW-1185">Reference proteome</keyword>
<evidence type="ECO:0000313" key="3">
    <source>
        <dbReference type="Proteomes" id="UP000196877"/>
    </source>
</evidence>
<gene>
    <name evidence="2" type="ORF">S101395_00832</name>
</gene>
<feature type="chain" id="PRO_5045350182" description="YxeA family protein" evidence="1">
    <location>
        <begin position="24"/>
        <end position="113"/>
    </location>
</feature>
<sequence length="113" mass="12738">MKNITFFVMILGCLSAFILGGCAEKGAVLESDFYVQIHGKAEQAGNKKDYVYNVEGINEDGKKKVVSFFVDKPCQEGTLVRVPRRYDGYTGKPNVIKAEDLPEKLKEQFHMEK</sequence>
<reference evidence="2 3" key="1">
    <citation type="submission" date="2017-06" db="EMBL/GenBank/DDBJ databases">
        <title>Genome sequence of Bacillus sonorensis strain SRCM101395.</title>
        <authorList>
            <person name="Cho S.H."/>
        </authorList>
    </citation>
    <scope>NUCLEOTIDE SEQUENCE [LARGE SCALE GENOMIC DNA]</scope>
    <source>
        <strain evidence="2 3">SRCM101395</strain>
    </source>
</reference>
<dbReference type="InterPro" id="IPR036166">
    <property type="entry name" value="YxeA-like_sf"/>
</dbReference>
<dbReference type="Pfam" id="PF06486">
    <property type="entry name" value="DUF1093"/>
    <property type="match status" value="1"/>
</dbReference>
<dbReference type="Proteomes" id="UP000196877">
    <property type="component" value="Chromosome"/>
</dbReference>
<protein>
    <recommendedName>
        <fullName evidence="4">YxeA family protein</fullName>
    </recommendedName>
</protein>